<evidence type="ECO:0000313" key="2">
    <source>
        <dbReference type="EMBL" id="KJL45321.1"/>
    </source>
</evidence>
<dbReference type="PANTHER" id="PTHR43884">
    <property type="entry name" value="ACYL-COA DEHYDROGENASE"/>
    <property type="match status" value="1"/>
</dbReference>
<dbReference type="AlphaFoldDB" id="A0A0M2HLQ2"/>
<feature type="domain" description="Acyl-CoA dehydrogenase/oxidase N-terminal" evidence="1">
    <location>
        <begin position="34"/>
        <end position="112"/>
    </location>
</feature>
<evidence type="ECO:0000313" key="3">
    <source>
        <dbReference type="Proteomes" id="UP000033956"/>
    </source>
</evidence>
<protein>
    <recommendedName>
        <fullName evidence="1">Acyl-CoA dehydrogenase/oxidase N-terminal domain-containing protein</fullName>
    </recommendedName>
</protein>
<dbReference type="Gene3D" id="2.40.110.10">
    <property type="entry name" value="Butyryl-CoA Dehydrogenase, subunit A, domain 2"/>
    <property type="match status" value="1"/>
</dbReference>
<sequence>MPAARLAHPVPATALRAAVAGPAADADAADAHPLVAAAAAYAAERLRPAALTTDAVGVTAEQIDDLADLGLLNHLAGERYGGAALGRAEDRRIHEHVSSACLNTWLVWAQHAPLARRVESALVDPPPPGGVIDALLRGRILAGAGLSDVRRYPQRYVAARSVGEGWRLTGTVSWVSGWGLNQAMLVAGVDAERERVVLALVPIDDRFTAQPIALTAVAGSRTARVRLEEVVVPSDLVLDVQPLERWRRADRESAVDAKPHLFGFAAHVLAELAQEPAQAARDVVAAWTPRVRDLRARAYALADAEDAEARFAERLEVRIASGEALTTLARALLIVRAGRGLEREDSAQYCVRSAHFLLVQAQTESVRAAWLERLQGR</sequence>
<dbReference type="Pfam" id="PF02771">
    <property type="entry name" value="Acyl-CoA_dh_N"/>
    <property type="match status" value="1"/>
</dbReference>
<dbReference type="GO" id="GO:0050660">
    <property type="term" value="F:flavin adenine dinucleotide binding"/>
    <property type="evidence" value="ECO:0007669"/>
    <property type="project" value="InterPro"/>
</dbReference>
<dbReference type="Gene3D" id="1.10.540.10">
    <property type="entry name" value="Acyl-CoA dehydrogenase/oxidase, N-terminal domain"/>
    <property type="match status" value="1"/>
</dbReference>
<dbReference type="OrthoDB" id="3536625at2"/>
<evidence type="ECO:0000259" key="1">
    <source>
        <dbReference type="Pfam" id="PF02771"/>
    </source>
</evidence>
<organism evidence="2 3">
    <name type="scientific">Microbacterium terrae</name>
    <dbReference type="NCBI Taxonomy" id="69369"/>
    <lineage>
        <taxon>Bacteria</taxon>
        <taxon>Bacillati</taxon>
        <taxon>Actinomycetota</taxon>
        <taxon>Actinomycetes</taxon>
        <taxon>Micrococcales</taxon>
        <taxon>Microbacteriaceae</taxon>
        <taxon>Microbacterium</taxon>
    </lineage>
</organism>
<dbReference type="STRING" id="92835.RS81_00250"/>
<dbReference type="InterPro" id="IPR013786">
    <property type="entry name" value="AcylCoA_DH/ox_N"/>
</dbReference>
<dbReference type="InterPro" id="IPR009100">
    <property type="entry name" value="AcylCoA_DH/oxidase_NM_dom_sf"/>
</dbReference>
<dbReference type="Proteomes" id="UP000033956">
    <property type="component" value="Unassembled WGS sequence"/>
</dbReference>
<dbReference type="InterPro" id="IPR037069">
    <property type="entry name" value="AcylCoA_DH/ox_N_sf"/>
</dbReference>
<keyword evidence="3" id="KW-1185">Reference proteome</keyword>
<gene>
    <name evidence="2" type="ORF">RS81_00250</name>
</gene>
<dbReference type="InterPro" id="IPR046373">
    <property type="entry name" value="Acyl-CoA_Oxase/DH_mid-dom_sf"/>
</dbReference>
<proteinExistence type="predicted"/>
<dbReference type="GO" id="GO:0003995">
    <property type="term" value="F:acyl-CoA dehydrogenase activity"/>
    <property type="evidence" value="ECO:0007669"/>
    <property type="project" value="TreeGrafter"/>
</dbReference>
<name>A0A0M2HLQ2_9MICO</name>
<accession>A0A0M2HLQ2</accession>
<dbReference type="SUPFAM" id="SSF56645">
    <property type="entry name" value="Acyl-CoA dehydrogenase NM domain-like"/>
    <property type="match status" value="1"/>
</dbReference>
<dbReference type="PATRIC" id="fig|92835.4.peg.262"/>
<reference evidence="2 3" key="1">
    <citation type="submission" date="2015-02" db="EMBL/GenBank/DDBJ databases">
        <title>Draft genome sequences of ten Microbacterium spp. with emphasis on heavy metal contaminated environments.</title>
        <authorList>
            <person name="Corretto E."/>
        </authorList>
    </citation>
    <scope>NUCLEOTIDE SEQUENCE [LARGE SCALE GENOMIC DNA]</scope>
    <source>
        <strain evidence="2 3">DSM 12510</strain>
    </source>
</reference>
<comment type="caution">
    <text evidence="2">The sequence shown here is derived from an EMBL/GenBank/DDBJ whole genome shotgun (WGS) entry which is preliminary data.</text>
</comment>
<dbReference type="EMBL" id="JYIZ01000024">
    <property type="protein sequence ID" value="KJL45321.1"/>
    <property type="molecule type" value="Genomic_DNA"/>
</dbReference>
<dbReference type="PANTHER" id="PTHR43884:SF12">
    <property type="entry name" value="ISOVALERYL-COA DEHYDROGENASE, MITOCHONDRIAL-RELATED"/>
    <property type="match status" value="1"/>
</dbReference>